<evidence type="ECO:0000313" key="3">
    <source>
        <dbReference type="Proteomes" id="UP000053820"/>
    </source>
</evidence>
<dbReference type="AlphaFoldDB" id="A0A0C9VWW4"/>
<name>A0A0C9VWW4_9AGAM</name>
<dbReference type="HOGENOM" id="CLU_1514082_0_0_1"/>
<feature type="non-terminal residue" evidence="2">
    <location>
        <position position="178"/>
    </location>
</feature>
<dbReference type="SUPFAM" id="SSF88723">
    <property type="entry name" value="PIN domain-like"/>
    <property type="match status" value="1"/>
</dbReference>
<dbReference type="CDD" id="cd09880">
    <property type="entry name" value="PIN_Smg5-6-like"/>
    <property type="match status" value="1"/>
</dbReference>
<accession>A0A0C9VWW4</accession>
<feature type="domain" description="PIN" evidence="1">
    <location>
        <begin position="63"/>
        <end position="174"/>
    </location>
</feature>
<dbReference type="Proteomes" id="UP000053820">
    <property type="component" value="Unassembled WGS sequence"/>
</dbReference>
<dbReference type="Gene3D" id="3.40.50.1010">
    <property type="entry name" value="5'-nuclease"/>
    <property type="match status" value="1"/>
</dbReference>
<organism evidence="2 3">
    <name type="scientific">Hydnomerulius pinastri MD-312</name>
    <dbReference type="NCBI Taxonomy" id="994086"/>
    <lineage>
        <taxon>Eukaryota</taxon>
        <taxon>Fungi</taxon>
        <taxon>Dikarya</taxon>
        <taxon>Basidiomycota</taxon>
        <taxon>Agaricomycotina</taxon>
        <taxon>Agaricomycetes</taxon>
        <taxon>Agaricomycetidae</taxon>
        <taxon>Boletales</taxon>
        <taxon>Boletales incertae sedis</taxon>
        <taxon>Leucogyrophana</taxon>
    </lineage>
</organism>
<dbReference type="GO" id="GO:0004540">
    <property type="term" value="F:RNA nuclease activity"/>
    <property type="evidence" value="ECO:0007669"/>
    <property type="project" value="UniProtKB-ARBA"/>
</dbReference>
<dbReference type="OrthoDB" id="2017974at2759"/>
<sequence length="178" mass="20015">EDNEDDSEEIKELKARRRHLRSLVVSSQRLPSLPLKPHSKSRHSRQSAASGPILNIVQGFTILVLDTNILSSLSIAASIIESLRWTVVIPVPVIMELDGLSSNPSQLNEAAQEALSYITSHIRLHVTSLKVQTLKGNYLTTLNVRTEQVDFAEADSWDRCMDDLIPEAAIWQDEYWVD</sequence>
<dbReference type="Pfam" id="PF13638">
    <property type="entry name" value="PIN_4"/>
    <property type="match status" value="1"/>
</dbReference>
<dbReference type="InterPro" id="IPR029060">
    <property type="entry name" value="PIN-like_dom_sf"/>
</dbReference>
<reference evidence="2 3" key="1">
    <citation type="submission" date="2014-04" db="EMBL/GenBank/DDBJ databases">
        <title>Evolutionary Origins and Diversification of the Mycorrhizal Mutualists.</title>
        <authorList>
            <consortium name="DOE Joint Genome Institute"/>
            <consortium name="Mycorrhizal Genomics Consortium"/>
            <person name="Kohler A."/>
            <person name="Kuo A."/>
            <person name="Nagy L.G."/>
            <person name="Floudas D."/>
            <person name="Copeland A."/>
            <person name="Barry K.W."/>
            <person name="Cichocki N."/>
            <person name="Veneault-Fourrey C."/>
            <person name="LaButti K."/>
            <person name="Lindquist E.A."/>
            <person name="Lipzen A."/>
            <person name="Lundell T."/>
            <person name="Morin E."/>
            <person name="Murat C."/>
            <person name="Riley R."/>
            <person name="Ohm R."/>
            <person name="Sun H."/>
            <person name="Tunlid A."/>
            <person name="Henrissat B."/>
            <person name="Grigoriev I.V."/>
            <person name="Hibbett D.S."/>
            <person name="Martin F."/>
        </authorList>
    </citation>
    <scope>NUCLEOTIDE SEQUENCE [LARGE SCALE GENOMIC DNA]</scope>
    <source>
        <strain evidence="2 3">MD-312</strain>
    </source>
</reference>
<gene>
    <name evidence="2" type="ORF">HYDPIDRAFT_34831</name>
</gene>
<keyword evidence="3" id="KW-1185">Reference proteome</keyword>
<dbReference type="InterPro" id="IPR002716">
    <property type="entry name" value="PIN_dom"/>
</dbReference>
<dbReference type="EMBL" id="KN840142">
    <property type="protein sequence ID" value="KIJ57743.1"/>
    <property type="molecule type" value="Genomic_DNA"/>
</dbReference>
<protein>
    <recommendedName>
        <fullName evidence="1">PIN domain-containing protein</fullName>
    </recommendedName>
</protein>
<proteinExistence type="predicted"/>
<evidence type="ECO:0000259" key="1">
    <source>
        <dbReference type="Pfam" id="PF13638"/>
    </source>
</evidence>
<evidence type="ECO:0000313" key="2">
    <source>
        <dbReference type="EMBL" id="KIJ57743.1"/>
    </source>
</evidence>